<dbReference type="OrthoDB" id="566238at2759"/>
<organism evidence="2 3">
    <name type="scientific">Tortispora caseinolytica NRRL Y-17796</name>
    <dbReference type="NCBI Taxonomy" id="767744"/>
    <lineage>
        <taxon>Eukaryota</taxon>
        <taxon>Fungi</taxon>
        <taxon>Dikarya</taxon>
        <taxon>Ascomycota</taxon>
        <taxon>Saccharomycotina</taxon>
        <taxon>Trigonopsidomycetes</taxon>
        <taxon>Trigonopsidales</taxon>
        <taxon>Trigonopsidaceae</taxon>
        <taxon>Tortispora</taxon>
    </lineage>
</organism>
<dbReference type="AlphaFoldDB" id="A0A1E4TJ89"/>
<dbReference type="InterPro" id="IPR036873">
    <property type="entry name" value="Rhodanese-like_dom_sf"/>
</dbReference>
<dbReference type="Pfam" id="PF00581">
    <property type="entry name" value="Rhodanese"/>
    <property type="match status" value="1"/>
</dbReference>
<sequence length="164" mass="18270">MLRARLVARNIRYGCQYRSPVVATARSFHATKVSLVEISKAAQEYKFEELKKAIDNHEKDIVVVDVREPNELAECGKIPGAINIPYKSSPGALGLDPEEFKETFGFDKPPTSSKLIFYCLAGVRSTAAEQIAATYGYTDRGNYKGSFKDWIEHQGPVEPVTPKE</sequence>
<dbReference type="EMBL" id="KV453841">
    <property type="protein sequence ID" value="ODV91844.1"/>
    <property type="molecule type" value="Genomic_DNA"/>
</dbReference>
<dbReference type="PROSITE" id="PS50206">
    <property type="entry name" value="RHODANESE_3"/>
    <property type="match status" value="1"/>
</dbReference>
<evidence type="ECO:0000259" key="1">
    <source>
        <dbReference type="PROSITE" id="PS50206"/>
    </source>
</evidence>
<dbReference type="GO" id="GO:0006790">
    <property type="term" value="P:sulfur compound metabolic process"/>
    <property type="evidence" value="ECO:0007669"/>
    <property type="project" value="EnsemblFungi"/>
</dbReference>
<dbReference type="GO" id="GO:0004792">
    <property type="term" value="F:thiosulfate-cyanide sulfurtransferase activity"/>
    <property type="evidence" value="ECO:0007669"/>
    <property type="project" value="EnsemblFungi"/>
</dbReference>
<evidence type="ECO:0000313" key="3">
    <source>
        <dbReference type="Proteomes" id="UP000095023"/>
    </source>
</evidence>
<proteinExistence type="predicted"/>
<keyword evidence="3" id="KW-1185">Reference proteome</keyword>
<dbReference type="InterPro" id="IPR001763">
    <property type="entry name" value="Rhodanese-like_dom"/>
</dbReference>
<dbReference type="Proteomes" id="UP000095023">
    <property type="component" value="Unassembled WGS sequence"/>
</dbReference>
<dbReference type="GO" id="GO:0005739">
    <property type="term" value="C:mitochondrion"/>
    <property type="evidence" value="ECO:0007669"/>
    <property type="project" value="TreeGrafter"/>
</dbReference>
<dbReference type="SMART" id="SM00450">
    <property type="entry name" value="RHOD"/>
    <property type="match status" value="1"/>
</dbReference>
<name>A0A1E4TJ89_9ASCO</name>
<dbReference type="SUPFAM" id="SSF52821">
    <property type="entry name" value="Rhodanese/Cell cycle control phosphatase"/>
    <property type="match status" value="1"/>
</dbReference>
<dbReference type="PANTHER" id="PTHR44086">
    <property type="entry name" value="THIOSULFATE SULFURTRANSFERASE RDL2, MITOCHONDRIAL-RELATED"/>
    <property type="match status" value="1"/>
</dbReference>
<feature type="domain" description="Rhodanese" evidence="1">
    <location>
        <begin position="57"/>
        <end position="159"/>
    </location>
</feature>
<reference evidence="3" key="1">
    <citation type="submission" date="2016-02" db="EMBL/GenBank/DDBJ databases">
        <title>Comparative genomics of biotechnologically important yeasts.</title>
        <authorList>
            <consortium name="DOE Joint Genome Institute"/>
            <person name="Riley R."/>
            <person name="Haridas S."/>
            <person name="Wolfe K.H."/>
            <person name="Lopes M.R."/>
            <person name="Hittinger C.T."/>
            <person name="Goker M."/>
            <person name="Salamov A."/>
            <person name="Wisecaver J."/>
            <person name="Long T.M."/>
            <person name="Aerts A.L."/>
            <person name="Barry K."/>
            <person name="Choi C."/>
            <person name="Clum A."/>
            <person name="Coughlan A.Y."/>
            <person name="Deshpande S."/>
            <person name="Douglass A.P."/>
            <person name="Hanson S.J."/>
            <person name="Klenk H.-P."/>
            <person name="Labutti K."/>
            <person name="Lapidus A."/>
            <person name="Lindquist E."/>
            <person name="Lipzen A."/>
            <person name="Meier-Kolthoff J.P."/>
            <person name="Ohm R.A."/>
            <person name="Otillar R.P."/>
            <person name="Pangilinan J."/>
            <person name="Peng Y."/>
            <person name="Rokas A."/>
            <person name="Rosa C.A."/>
            <person name="Scheuner C."/>
            <person name="Sibirny A.A."/>
            <person name="Slot J.C."/>
            <person name="Stielow J.B."/>
            <person name="Sun H."/>
            <person name="Kurtzman C.P."/>
            <person name="Blackwell M."/>
            <person name="Jeffries T.W."/>
            <person name="Grigoriev I.V."/>
        </authorList>
    </citation>
    <scope>NUCLEOTIDE SEQUENCE [LARGE SCALE GENOMIC DNA]</scope>
    <source>
        <strain evidence="3">NRRL Y-17796</strain>
    </source>
</reference>
<protein>
    <recommendedName>
        <fullName evidence="1">Rhodanese domain-containing protein</fullName>
    </recommendedName>
</protein>
<evidence type="ECO:0000313" key="2">
    <source>
        <dbReference type="EMBL" id="ODV91844.1"/>
    </source>
</evidence>
<accession>A0A1E4TJ89</accession>
<dbReference type="PANTHER" id="PTHR44086:SF10">
    <property type="entry name" value="THIOSULFATE SULFURTRANSFERASE_RHODANESE-LIKE DOMAIN-CONTAINING PROTEIN 3"/>
    <property type="match status" value="1"/>
</dbReference>
<dbReference type="Gene3D" id="3.40.250.10">
    <property type="entry name" value="Rhodanese-like domain"/>
    <property type="match status" value="1"/>
</dbReference>
<dbReference type="CDD" id="cd01519">
    <property type="entry name" value="RHOD_HSP67B2"/>
    <property type="match status" value="1"/>
</dbReference>
<gene>
    <name evidence="2" type="ORF">CANCADRAFT_30155</name>
</gene>